<organism evidence="2 3">
    <name type="scientific">Kribbella jiaozuonensis</name>
    <dbReference type="NCBI Taxonomy" id="2575441"/>
    <lineage>
        <taxon>Bacteria</taxon>
        <taxon>Bacillati</taxon>
        <taxon>Actinomycetota</taxon>
        <taxon>Actinomycetes</taxon>
        <taxon>Propionibacteriales</taxon>
        <taxon>Kribbellaceae</taxon>
        <taxon>Kribbella</taxon>
    </lineage>
</organism>
<evidence type="ECO:0000313" key="2">
    <source>
        <dbReference type="EMBL" id="TKK74079.1"/>
    </source>
</evidence>
<dbReference type="Pfam" id="PF24838">
    <property type="entry name" value="8xMP"/>
    <property type="match status" value="1"/>
</dbReference>
<protein>
    <recommendedName>
        <fullName evidence="4">Small integral membrane protein</fullName>
    </recommendedName>
</protein>
<evidence type="ECO:0000313" key="3">
    <source>
        <dbReference type="Proteomes" id="UP000305836"/>
    </source>
</evidence>
<reference evidence="2 3" key="1">
    <citation type="submission" date="2019-04" db="EMBL/GenBank/DDBJ databases">
        <title>Kribbella sp. NEAU-THZ 27 nov., a novel actinomycete isolated from soil.</title>
        <authorList>
            <person name="Duan L."/>
        </authorList>
    </citation>
    <scope>NUCLEOTIDE SEQUENCE [LARGE SCALE GENOMIC DNA]</scope>
    <source>
        <strain evidence="3">NEAU-THZ27</strain>
    </source>
</reference>
<feature type="transmembrane region" description="Helical" evidence="1">
    <location>
        <begin position="170"/>
        <end position="190"/>
    </location>
</feature>
<feature type="transmembrane region" description="Helical" evidence="1">
    <location>
        <begin position="68"/>
        <end position="86"/>
    </location>
</feature>
<accession>A0A4U3LGK9</accession>
<comment type="caution">
    <text evidence="2">The sequence shown here is derived from an EMBL/GenBank/DDBJ whole genome shotgun (WGS) entry which is preliminary data.</text>
</comment>
<feature type="transmembrane region" description="Helical" evidence="1">
    <location>
        <begin position="92"/>
        <end position="116"/>
    </location>
</feature>
<keyword evidence="1" id="KW-1133">Transmembrane helix</keyword>
<evidence type="ECO:0008006" key="4">
    <source>
        <dbReference type="Google" id="ProtNLM"/>
    </source>
</evidence>
<dbReference type="InterPro" id="IPR056918">
    <property type="entry name" value="8xMP"/>
</dbReference>
<dbReference type="Proteomes" id="UP000305836">
    <property type="component" value="Unassembled WGS sequence"/>
</dbReference>
<proteinExistence type="predicted"/>
<sequence>MSLMLRRLRRRLANRGKTMATPSSFDDDLFPKGVPVEEAERQRLFELYKIMVASSEALVGRRQGVNTFFLTINGALLTAIGLLLSNGKDPRLQAAGIVVLAITGCILSLAWTSLILSFGQLNKGKFAVINRIEEDLPAAIFLAEWKALGEGRKPSIYRTFTSREVWVPKVFLFVYALTALLAVLIAVGLWKPK</sequence>
<dbReference type="OrthoDB" id="3773715at2"/>
<evidence type="ECO:0000256" key="1">
    <source>
        <dbReference type="SAM" id="Phobius"/>
    </source>
</evidence>
<keyword evidence="1" id="KW-0812">Transmembrane</keyword>
<name>A0A4U3LGK9_9ACTN</name>
<keyword evidence="1" id="KW-0472">Membrane</keyword>
<dbReference type="AlphaFoldDB" id="A0A4U3LGK9"/>
<gene>
    <name evidence="2" type="ORF">FDA38_35295</name>
</gene>
<dbReference type="EMBL" id="SZPZ01000006">
    <property type="protein sequence ID" value="TKK74079.1"/>
    <property type="molecule type" value="Genomic_DNA"/>
</dbReference>
<keyword evidence="3" id="KW-1185">Reference proteome</keyword>